<feature type="domain" description="FecR protein" evidence="2">
    <location>
        <begin position="127"/>
        <end position="218"/>
    </location>
</feature>
<dbReference type="Proteomes" id="UP000259173">
    <property type="component" value="Unassembled WGS sequence"/>
</dbReference>
<feature type="transmembrane region" description="Helical" evidence="1">
    <location>
        <begin position="96"/>
        <end position="117"/>
    </location>
</feature>
<dbReference type="InterPro" id="IPR006860">
    <property type="entry name" value="FecR"/>
</dbReference>
<comment type="caution">
    <text evidence="4">The sequence shown here is derived from an EMBL/GenBank/DDBJ whole genome shotgun (WGS) entry which is preliminary data.</text>
</comment>
<feature type="domain" description="FecR N-terminal" evidence="3">
    <location>
        <begin position="22"/>
        <end position="63"/>
    </location>
</feature>
<name>A0A3B9L0Z8_9PROT</name>
<dbReference type="InterPro" id="IPR032623">
    <property type="entry name" value="FecR_N"/>
</dbReference>
<dbReference type="PANTHER" id="PTHR30273">
    <property type="entry name" value="PERIPLASMIC SIGNAL SENSOR AND SIGMA FACTOR ACTIVATOR FECR-RELATED"/>
    <property type="match status" value="1"/>
</dbReference>
<dbReference type="Pfam" id="PF16220">
    <property type="entry name" value="DUF4880"/>
    <property type="match status" value="1"/>
</dbReference>
<evidence type="ECO:0000256" key="1">
    <source>
        <dbReference type="SAM" id="Phobius"/>
    </source>
</evidence>
<protein>
    <recommendedName>
        <fullName evidence="6">DUF4880 domain-containing protein</fullName>
    </recommendedName>
</protein>
<keyword evidence="1" id="KW-1133">Transmembrane helix</keyword>
<proteinExistence type="predicted"/>
<dbReference type="Gene3D" id="3.55.50.30">
    <property type="match status" value="1"/>
</dbReference>
<sequence>MKKPVKPDSSSKSVSGSALDAEAHAWVLYFASGENAPEKQKLFADWLAGNPDRRVAFERAGQLWDAMADVEDVENILTDQNNIETFQPRRRMSRRILLGGGLAASLVCAVGIGSLTLQQVPPEMIELSTPIGEIKTFTLSDGSEITLGGASQVRGEFSATTRNLELVGGNAYFDITRSKDRPLTVDTGSVRVQVLGTRFSIKKRTEQVAVSVDSGHVRVMTDMAARDLRAGDRIVSSAALRLGPVEPFDAERELSWRSGRLTFVDAPLHDIVADINQYSGRPVRLAPSAPADMRLTLSFSVKQIDQVLAGLDAAYPIEVRENDTEIVISQGR</sequence>
<dbReference type="AlphaFoldDB" id="A0A3B9L0Z8"/>
<dbReference type="PANTHER" id="PTHR30273:SF2">
    <property type="entry name" value="PROTEIN FECR"/>
    <property type="match status" value="1"/>
</dbReference>
<dbReference type="Gene3D" id="2.60.120.1440">
    <property type="match status" value="1"/>
</dbReference>
<dbReference type="Pfam" id="PF04773">
    <property type="entry name" value="FecR"/>
    <property type="match status" value="1"/>
</dbReference>
<dbReference type="RefSeq" id="WP_272983544.1">
    <property type="nucleotide sequence ID" value="NZ_CAXEMP010000189.1"/>
</dbReference>
<evidence type="ECO:0000313" key="5">
    <source>
        <dbReference type="Proteomes" id="UP000259173"/>
    </source>
</evidence>
<keyword evidence="1" id="KW-0472">Membrane</keyword>
<accession>A0A3B9L0Z8</accession>
<dbReference type="GO" id="GO:0016989">
    <property type="term" value="F:sigma factor antagonist activity"/>
    <property type="evidence" value="ECO:0007669"/>
    <property type="project" value="TreeGrafter"/>
</dbReference>
<reference evidence="4 5" key="1">
    <citation type="journal article" date="2018" name="Nat. Biotechnol.">
        <title>A standardized bacterial taxonomy based on genome phylogeny substantially revises the tree of life.</title>
        <authorList>
            <person name="Parks D.H."/>
            <person name="Chuvochina M."/>
            <person name="Waite D.W."/>
            <person name="Rinke C."/>
            <person name="Skarshewski A."/>
            <person name="Chaumeil P.A."/>
            <person name="Hugenholtz P."/>
        </authorList>
    </citation>
    <scope>NUCLEOTIDE SEQUENCE [LARGE SCALE GENOMIC DNA]</scope>
    <source>
        <strain evidence="4">UBA8557</strain>
    </source>
</reference>
<keyword evidence="1" id="KW-0812">Transmembrane</keyword>
<evidence type="ECO:0008006" key="6">
    <source>
        <dbReference type="Google" id="ProtNLM"/>
    </source>
</evidence>
<dbReference type="InterPro" id="IPR012373">
    <property type="entry name" value="Ferrdict_sens_TM"/>
</dbReference>
<dbReference type="PIRSF" id="PIRSF018266">
    <property type="entry name" value="FecR"/>
    <property type="match status" value="1"/>
</dbReference>
<evidence type="ECO:0000259" key="2">
    <source>
        <dbReference type="Pfam" id="PF04773"/>
    </source>
</evidence>
<dbReference type="EMBL" id="DMBR01000195">
    <property type="protein sequence ID" value="HAE94169.1"/>
    <property type="molecule type" value="Genomic_DNA"/>
</dbReference>
<evidence type="ECO:0000259" key="3">
    <source>
        <dbReference type="Pfam" id="PF16220"/>
    </source>
</evidence>
<evidence type="ECO:0000313" key="4">
    <source>
        <dbReference type="EMBL" id="HAE94169.1"/>
    </source>
</evidence>
<organism evidence="4 5">
    <name type="scientific">Hyphomonas atlantica</name>
    <dbReference type="NCBI Taxonomy" id="1280948"/>
    <lineage>
        <taxon>Bacteria</taxon>
        <taxon>Pseudomonadati</taxon>
        <taxon>Pseudomonadota</taxon>
        <taxon>Alphaproteobacteria</taxon>
        <taxon>Hyphomonadales</taxon>
        <taxon>Hyphomonadaceae</taxon>
        <taxon>Hyphomonas</taxon>
    </lineage>
</organism>
<gene>
    <name evidence="4" type="ORF">DCG65_06390</name>
</gene>